<organism evidence="3 4">
    <name type="scientific">Mucor plumbeus</name>
    <dbReference type="NCBI Taxonomy" id="97098"/>
    <lineage>
        <taxon>Eukaryota</taxon>
        <taxon>Fungi</taxon>
        <taxon>Fungi incertae sedis</taxon>
        <taxon>Mucoromycota</taxon>
        <taxon>Mucoromycotina</taxon>
        <taxon>Mucoromycetes</taxon>
        <taxon>Mucorales</taxon>
        <taxon>Mucorineae</taxon>
        <taxon>Mucoraceae</taxon>
        <taxon>Mucor</taxon>
    </lineage>
</organism>
<keyword evidence="2" id="KW-0472">Membrane</keyword>
<dbReference type="Pfam" id="PF12505">
    <property type="entry name" value="DUF3712"/>
    <property type="match status" value="2"/>
</dbReference>
<dbReference type="InterPro" id="IPR046368">
    <property type="entry name" value="Tag1"/>
</dbReference>
<evidence type="ECO:0000256" key="2">
    <source>
        <dbReference type="SAM" id="Phobius"/>
    </source>
</evidence>
<gene>
    <name evidence="3" type="ORF">INT46_001198</name>
</gene>
<keyword evidence="4" id="KW-1185">Reference proteome</keyword>
<comment type="caution">
    <text evidence="3">The sequence shown here is derived from an EMBL/GenBank/DDBJ whole genome shotgun (WGS) entry which is preliminary data.</text>
</comment>
<dbReference type="Proteomes" id="UP000650833">
    <property type="component" value="Unassembled WGS sequence"/>
</dbReference>
<dbReference type="InterPro" id="IPR022185">
    <property type="entry name" value="DUF3712"/>
</dbReference>
<dbReference type="EMBL" id="JAEPRC010000301">
    <property type="protein sequence ID" value="KAG2200896.1"/>
    <property type="molecule type" value="Genomic_DNA"/>
</dbReference>
<accession>A0A8H7R0E8</accession>
<feature type="compositionally biased region" description="Polar residues" evidence="1">
    <location>
        <begin position="28"/>
        <end position="40"/>
    </location>
</feature>
<dbReference type="AlphaFoldDB" id="A0A8H7R0E8"/>
<protein>
    <submittedName>
        <fullName evidence="3">Uncharacterized protein</fullName>
    </submittedName>
</protein>
<sequence>MSYNSIGEGTASSSQIINNRKGKEKYSIANQQEPFYSDNEQPPQQQQQQQPLLRSLSSIDYGAIPDSPSSSQQPQFYHTPTSSIRSRSQKTCTYIAISITACSVIILFCLLWFAPTFAERSVKDGVGFSFQKASILNVTDDNIITMHVIGKIELQPTLFNMQKKFNNMFGTIGIQESELQVHYESKEETVSSFSMPMGTIDLPALDLNSVSSVTAFNFITRFTIDDTDALMDFCKDAVIAKTIMWRVAGPLSVTLGWLPWKSNVDLDKTIELEGMDGLKKTDLQSLLFPGPHPLGGVSVSGTVGIYNPSSVLSLSLGDMDFGIYLPAAASSDGKDAQMAVVQAMDADLQGHRMNYFNVTGRTLPIPKDEKSQALMESFLTRYLHGNTTVVHVRGSSFGPEDQPNKKHLSTTPRWLRKALESVVLSVPFPGATETDLIQSLQLSHIKIDFSSTGNPLISGDAIALLKKPQEMQFHMDVTEIDPNVFLYLNVDSTKPFALVKPNRPCPATTEEGNGIDLPLGTMRVNSKLYRAPFKVLPGGQKDFEEFLNRVFHEKKGKVYIHGTSDAKVDSAFGHLNIRDLEFNGEIETQGLQGMQHPPPKVTDMTIVQGHPDALHARTIISIFSPADVYINLGELNMMLLFNDHVIGNTTIPELALAPGVFNELTVSAWLFGNNKHVIDFIGQFISNGITTTSNVTLTISGNHPNPTKSKFLENFLRNISFDVQPPPFDKEPLLADCRMNIMSSTVIMSLRNPFPGIDMAIDKINASATYEIYEIGRMVADFEDIGEGWKGPLMLPPPNCDIEKCEGIIVESEKIPVITKKLGYEAIKKALGGSIEVSVDSQVTVMIDQFELRDLEYRQNNITAKVRKGF</sequence>
<keyword evidence="2" id="KW-1133">Transmembrane helix</keyword>
<reference evidence="3" key="1">
    <citation type="submission" date="2020-12" db="EMBL/GenBank/DDBJ databases">
        <title>Metabolic potential, ecology and presence of endohyphal bacteria is reflected in genomic diversity of Mucoromycotina.</title>
        <authorList>
            <person name="Muszewska A."/>
            <person name="Okrasinska A."/>
            <person name="Steczkiewicz K."/>
            <person name="Drgas O."/>
            <person name="Orlowska M."/>
            <person name="Perlinska-Lenart U."/>
            <person name="Aleksandrzak-Piekarczyk T."/>
            <person name="Szatraj K."/>
            <person name="Zielenkiewicz U."/>
            <person name="Pilsyk S."/>
            <person name="Malc E."/>
            <person name="Mieczkowski P."/>
            <person name="Kruszewska J.S."/>
            <person name="Biernat P."/>
            <person name="Pawlowska J."/>
        </authorList>
    </citation>
    <scope>NUCLEOTIDE SEQUENCE</scope>
    <source>
        <strain evidence="3">CBS 226.32</strain>
    </source>
</reference>
<feature type="transmembrane region" description="Helical" evidence="2">
    <location>
        <begin position="92"/>
        <end position="114"/>
    </location>
</feature>
<name>A0A8H7R0E8_9FUNG</name>
<feature type="region of interest" description="Disordered" evidence="1">
    <location>
        <begin position="28"/>
        <end position="52"/>
    </location>
</feature>
<dbReference type="PANTHER" id="PTHR35895:SF3">
    <property type="entry name" value="PRE-RRNA PROCESSING PROTEIN"/>
    <property type="match status" value="1"/>
</dbReference>
<feature type="compositionally biased region" description="Low complexity" evidence="1">
    <location>
        <begin position="41"/>
        <end position="51"/>
    </location>
</feature>
<evidence type="ECO:0000313" key="4">
    <source>
        <dbReference type="Proteomes" id="UP000650833"/>
    </source>
</evidence>
<proteinExistence type="predicted"/>
<dbReference type="PANTHER" id="PTHR35895">
    <property type="entry name" value="CHROMOSOME 16, WHOLE GENOME SHOTGUN SEQUENCE"/>
    <property type="match status" value="1"/>
</dbReference>
<keyword evidence="2" id="KW-0812">Transmembrane</keyword>
<evidence type="ECO:0000313" key="3">
    <source>
        <dbReference type="EMBL" id="KAG2200896.1"/>
    </source>
</evidence>
<dbReference type="GO" id="GO:0000329">
    <property type="term" value="C:fungal-type vacuole membrane"/>
    <property type="evidence" value="ECO:0007669"/>
    <property type="project" value="InterPro"/>
</dbReference>
<dbReference type="OrthoDB" id="10039566at2759"/>
<evidence type="ECO:0000256" key="1">
    <source>
        <dbReference type="SAM" id="MobiDB-lite"/>
    </source>
</evidence>